<feature type="region of interest" description="Disordered" evidence="1">
    <location>
        <begin position="68"/>
        <end position="108"/>
    </location>
</feature>
<reference evidence="2" key="1">
    <citation type="submission" date="2023-04" db="EMBL/GenBank/DDBJ databases">
        <authorList>
            <consortium name="ELIXIR-Norway"/>
        </authorList>
    </citation>
    <scope>NUCLEOTIDE SEQUENCE [LARGE SCALE GENOMIC DNA]</scope>
</reference>
<dbReference type="EMBL" id="OX459958">
    <property type="protein sequence ID" value="CAI9164313.1"/>
    <property type="molecule type" value="Genomic_DNA"/>
</dbReference>
<sequence length="108" mass="11696">MSLVLLNHTEIRGPRHPQKSETFCPPDYQITSAGPPLSFTFGLDCHVGQNDSPRLPVPLVATLTAVRDQTPRTMETMSPLDHTPSGCCPASSSSEMGRTSQPHLSPQD</sequence>
<protein>
    <submittedName>
        <fullName evidence="2">Uncharacterized protein</fullName>
    </submittedName>
</protein>
<name>A0ABN8YV59_RANTA</name>
<gene>
    <name evidence="2" type="ORF">MRATA1EN1_LOCUS13275</name>
</gene>
<evidence type="ECO:0000313" key="2">
    <source>
        <dbReference type="EMBL" id="CAI9164313.1"/>
    </source>
</evidence>
<proteinExistence type="predicted"/>
<feature type="compositionally biased region" description="Polar residues" evidence="1">
    <location>
        <begin position="90"/>
        <end position="108"/>
    </location>
</feature>
<accession>A0ABN8YV59</accession>
<organism evidence="2 3">
    <name type="scientific">Rangifer tarandus platyrhynchus</name>
    <name type="common">Svalbard reindeer</name>
    <dbReference type="NCBI Taxonomy" id="3082113"/>
    <lineage>
        <taxon>Eukaryota</taxon>
        <taxon>Metazoa</taxon>
        <taxon>Chordata</taxon>
        <taxon>Craniata</taxon>
        <taxon>Vertebrata</taxon>
        <taxon>Euteleostomi</taxon>
        <taxon>Mammalia</taxon>
        <taxon>Eutheria</taxon>
        <taxon>Laurasiatheria</taxon>
        <taxon>Artiodactyla</taxon>
        <taxon>Ruminantia</taxon>
        <taxon>Pecora</taxon>
        <taxon>Cervidae</taxon>
        <taxon>Odocoileinae</taxon>
        <taxon>Rangifer</taxon>
    </lineage>
</organism>
<evidence type="ECO:0000313" key="3">
    <source>
        <dbReference type="Proteomes" id="UP001176941"/>
    </source>
</evidence>
<keyword evidence="3" id="KW-1185">Reference proteome</keyword>
<dbReference type="Proteomes" id="UP001176941">
    <property type="component" value="Chromosome 22"/>
</dbReference>
<feature type="region of interest" description="Disordered" evidence="1">
    <location>
        <begin position="1"/>
        <end position="22"/>
    </location>
</feature>
<evidence type="ECO:0000256" key="1">
    <source>
        <dbReference type="SAM" id="MobiDB-lite"/>
    </source>
</evidence>